<evidence type="ECO:0000256" key="1">
    <source>
        <dbReference type="SAM" id="MobiDB-lite"/>
    </source>
</evidence>
<accession>A0ABW0RW29</accession>
<keyword evidence="4" id="KW-1185">Reference proteome</keyword>
<feature type="chain" id="PRO_5046517742" description="DUF4148 domain-containing protein" evidence="2">
    <location>
        <begin position="35"/>
        <end position="177"/>
    </location>
</feature>
<reference evidence="4" key="1">
    <citation type="journal article" date="2019" name="Int. J. Syst. Evol. Microbiol.">
        <title>The Global Catalogue of Microorganisms (GCM) 10K type strain sequencing project: providing services to taxonomists for standard genome sequencing and annotation.</title>
        <authorList>
            <consortium name="The Broad Institute Genomics Platform"/>
            <consortium name="The Broad Institute Genome Sequencing Center for Infectious Disease"/>
            <person name="Wu L."/>
            <person name="Ma J."/>
        </authorList>
    </citation>
    <scope>NUCLEOTIDE SEQUENCE [LARGE SCALE GENOMIC DNA]</scope>
    <source>
        <strain evidence="4">CGMCC 4.5798</strain>
    </source>
</reference>
<gene>
    <name evidence="3" type="ORF">ACFPO9_10920</name>
</gene>
<feature type="signal peptide" evidence="2">
    <location>
        <begin position="1"/>
        <end position="34"/>
    </location>
</feature>
<evidence type="ECO:0008006" key="5">
    <source>
        <dbReference type="Google" id="ProtNLM"/>
    </source>
</evidence>
<comment type="caution">
    <text evidence="3">The sequence shown here is derived from an EMBL/GenBank/DDBJ whole genome shotgun (WGS) entry which is preliminary data.</text>
</comment>
<dbReference type="EMBL" id="JBHSMZ010000006">
    <property type="protein sequence ID" value="MFC5549029.1"/>
    <property type="molecule type" value="Genomic_DNA"/>
</dbReference>
<dbReference type="Proteomes" id="UP001596086">
    <property type="component" value="Unassembled WGS sequence"/>
</dbReference>
<organism evidence="3 4">
    <name type="scientific">Massilia aerilata</name>
    <dbReference type="NCBI Taxonomy" id="453817"/>
    <lineage>
        <taxon>Bacteria</taxon>
        <taxon>Pseudomonadati</taxon>
        <taxon>Pseudomonadota</taxon>
        <taxon>Betaproteobacteria</taxon>
        <taxon>Burkholderiales</taxon>
        <taxon>Oxalobacteraceae</taxon>
        <taxon>Telluria group</taxon>
        <taxon>Massilia</taxon>
    </lineage>
</organism>
<protein>
    <recommendedName>
        <fullName evidence="5">DUF4148 domain-containing protein</fullName>
    </recommendedName>
</protein>
<evidence type="ECO:0000256" key="2">
    <source>
        <dbReference type="SAM" id="SignalP"/>
    </source>
</evidence>
<keyword evidence="2" id="KW-0732">Signal</keyword>
<dbReference type="RefSeq" id="WP_379770496.1">
    <property type="nucleotide sequence ID" value="NZ_JBHSMZ010000006.1"/>
</dbReference>
<name>A0ABW0RW29_9BURK</name>
<evidence type="ECO:0000313" key="4">
    <source>
        <dbReference type="Proteomes" id="UP001596086"/>
    </source>
</evidence>
<feature type="compositionally biased region" description="Polar residues" evidence="1">
    <location>
        <begin position="167"/>
        <end position="177"/>
    </location>
</feature>
<sequence>MRTNRLNRQHTGRHPALKAALLIAGLLIASVAWAALPPPTPAQQQAAADKKAKADAQAAQDKLSLSASMDAVTAHYRARAAREGWKTHPAVAVVAAAPAAGAAPVTAAGAASPAPAGSQGAGNTTAAGQAGVNPAVKSEKLGTAPPSEDVKKFQTRAQPKNAEPTVQKGTPTDVSKK</sequence>
<feature type="compositionally biased region" description="Low complexity" evidence="1">
    <location>
        <begin position="108"/>
        <end position="131"/>
    </location>
</feature>
<feature type="region of interest" description="Disordered" evidence="1">
    <location>
        <begin position="108"/>
        <end position="177"/>
    </location>
</feature>
<evidence type="ECO:0000313" key="3">
    <source>
        <dbReference type="EMBL" id="MFC5549029.1"/>
    </source>
</evidence>
<proteinExistence type="predicted"/>